<reference evidence="2" key="1">
    <citation type="journal article" date="2019" name="Int. J. Syst. Evol. Microbiol.">
        <title>The Global Catalogue of Microorganisms (GCM) 10K type strain sequencing project: providing services to taxonomists for standard genome sequencing and annotation.</title>
        <authorList>
            <consortium name="The Broad Institute Genomics Platform"/>
            <consortium name="The Broad Institute Genome Sequencing Center for Infectious Disease"/>
            <person name="Wu L."/>
            <person name="Ma J."/>
        </authorList>
    </citation>
    <scope>NUCLEOTIDE SEQUENCE [LARGE SCALE GENOMIC DNA]</scope>
    <source>
        <strain evidence="2">CECT 8289</strain>
    </source>
</reference>
<accession>A0ABV8QRQ0</accession>
<dbReference type="EMBL" id="JBHSCZ010000002">
    <property type="protein sequence ID" value="MFC4262876.1"/>
    <property type="molecule type" value="Genomic_DNA"/>
</dbReference>
<protein>
    <submittedName>
        <fullName evidence="1">Uncharacterized protein</fullName>
    </submittedName>
</protein>
<organism evidence="1 2">
    <name type="scientific">Ferruginibacter yonginensis</name>
    <dbReference type="NCBI Taxonomy" id="1310416"/>
    <lineage>
        <taxon>Bacteria</taxon>
        <taxon>Pseudomonadati</taxon>
        <taxon>Bacteroidota</taxon>
        <taxon>Chitinophagia</taxon>
        <taxon>Chitinophagales</taxon>
        <taxon>Chitinophagaceae</taxon>
        <taxon>Ferruginibacter</taxon>
    </lineage>
</organism>
<proteinExistence type="predicted"/>
<evidence type="ECO:0000313" key="2">
    <source>
        <dbReference type="Proteomes" id="UP001595907"/>
    </source>
</evidence>
<dbReference type="RefSeq" id="WP_379708763.1">
    <property type="nucleotide sequence ID" value="NZ_JBHSCZ010000002.1"/>
</dbReference>
<gene>
    <name evidence="1" type="ORF">ACFOWM_08315</name>
</gene>
<sequence>MKLTASIFLLGIMLFNTIGYRLLLNYKSNASTVAINQKIDAQQYAEADLMELTIPLNMPYYSDQPLENTYGEIEIKGTHYAYVKRMVSNNELHIWCLPNKSKTALQQLKNQSNAALSAHESNNKPAKNNTLKIFEYDGTIQSSSTMTPVLNPISQPCNSYYLNSKPQFEPSSIQHPPEVIA</sequence>
<dbReference type="Proteomes" id="UP001595907">
    <property type="component" value="Unassembled WGS sequence"/>
</dbReference>
<name>A0ABV8QRQ0_9BACT</name>
<evidence type="ECO:0000313" key="1">
    <source>
        <dbReference type="EMBL" id="MFC4262876.1"/>
    </source>
</evidence>
<keyword evidence="2" id="KW-1185">Reference proteome</keyword>
<comment type="caution">
    <text evidence="1">The sequence shown here is derived from an EMBL/GenBank/DDBJ whole genome shotgun (WGS) entry which is preliminary data.</text>
</comment>